<sequence length="110" mass="12701">MITITKQTYRYLFIDSLYAKSTIPILERRIIKNLKKGPIFTIRERQRRRSTPLSDLVKRTTKASVYIPRCHSQESDFPSSLWNVPTKGGGCAQGMRMRFSLHEKGKQIGA</sequence>
<dbReference type="EMBL" id="BMAV01015664">
    <property type="protein sequence ID" value="GFY65742.1"/>
    <property type="molecule type" value="Genomic_DNA"/>
</dbReference>
<reference evidence="1" key="1">
    <citation type="submission" date="2020-08" db="EMBL/GenBank/DDBJ databases">
        <title>Multicomponent nature underlies the extraordinary mechanical properties of spider dragline silk.</title>
        <authorList>
            <person name="Kono N."/>
            <person name="Nakamura H."/>
            <person name="Mori M."/>
            <person name="Yoshida Y."/>
            <person name="Ohtoshi R."/>
            <person name="Malay A.D."/>
            <person name="Moran D.A.P."/>
            <person name="Tomita M."/>
            <person name="Numata K."/>
            <person name="Arakawa K."/>
        </authorList>
    </citation>
    <scope>NUCLEOTIDE SEQUENCE</scope>
</reference>
<gene>
    <name evidence="2" type="ORF">TNIN_41741</name>
    <name evidence="1" type="ORF">TNIN_426681</name>
</gene>
<dbReference type="EMBL" id="BMAV01012136">
    <property type="protein sequence ID" value="GFY58516.1"/>
    <property type="molecule type" value="Genomic_DNA"/>
</dbReference>
<dbReference type="AlphaFoldDB" id="A0A8X7C5X1"/>
<accession>A0A8X7C5X1</accession>
<organism evidence="1 3">
    <name type="scientific">Trichonephila inaurata madagascariensis</name>
    <dbReference type="NCBI Taxonomy" id="2747483"/>
    <lineage>
        <taxon>Eukaryota</taxon>
        <taxon>Metazoa</taxon>
        <taxon>Ecdysozoa</taxon>
        <taxon>Arthropoda</taxon>
        <taxon>Chelicerata</taxon>
        <taxon>Arachnida</taxon>
        <taxon>Araneae</taxon>
        <taxon>Araneomorphae</taxon>
        <taxon>Entelegynae</taxon>
        <taxon>Araneoidea</taxon>
        <taxon>Nephilidae</taxon>
        <taxon>Trichonephila</taxon>
        <taxon>Trichonephila inaurata</taxon>
    </lineage>
</organism>
<evidence type="ECO:0000313" key="2">
    <source>
        <dbReference type="EMBL" id="GFY65742.1"/>
    </source>
</evidence>
<evidence type="ECO:0000313" key="1">
    <source>
        <dbReference type="EMBL" id="GFY58516.1"/>
    </source>
</evidence>
<comment type="caution">
    <text evidence="1">The sequence shown here is derived from an EMBL/GenBank/DDBJ whole genome shotgun (WGS) entry which is preliminary data.</text>
</comment>
<dbReference type="Proteomes" id="UP000886998">
    <property type="component" value="Unassembled WGS sequence"/>
</dbReference>
<proteinExistence type="predicted"/>
<keyword evidence="3" id="KW-1185">Reference proteome</keyword>
<evidence type="ECO:0000313" key="3">
    <source>
        <dbReference type="Proteomes" id="UP000886998"/>
    </source>
</evidence>
<name>A0A8X7C5X1_9ARAC</name>
<protein>
    <submittedName>
        <fullName evidence="1">Uncharacterized protein</fullName>
    </submittedName>
</protein>